<evidence type="ECO:0000313" key="3">
    <source>
        <dbReference type="Proteomes" id="UP000224329"/>
    </source>
</evidence>
<organism evidence="2 3">
    <name type="scientific">Salmonella phage 35</name>
    <dbReference type="NCBI Taxonomy" id="1654888"/>
    <lineage>
        <taxon>Viruses</taxon>
        <taxon>Duplodnaviria</taxon>
        <taxon>Heunggongvirae</taxon>
        <taxon>Uroviricota</taxon>
        <taxon>Caudoviricetes</taxon>
        <taxon>Casjensviridae</taxon>
        <taxon>Chivirus</taxon>
        <taxon>Chivirus cv35</taxon>
    </lineage>
</organism>
<accession>A0A0N7CE91</accession>
<dbReference type="Proteomes" id="UP000224329">
    <property type="component" value="Segment"/>
</dbReference>
<reference evidence="2 3" key="1">
    <citation type="journal article" date="2016" name="Virus Genes">
        <title>Genomic characterization of Salmonella bacteriophages isolated from India.</title>
        <authorList>
            <person name="Karpe Y.A."/>
            <person name="Kanade G.D."/>
            <person name="Pingale K.D."/>
            <person name="Arankalle V.A."/>
            <person name="Banerjee K."/>
        </authorList>
    </citation>
    <scope>NUCLEOTIDE SEQUENCE [LARGE SCALE GENOMIC DNA]</scope>
</reference>
<dbReference type="SUPFAM" id="SSF52309">
    <property type="entry name" value="N-(deoxy)ribosyltransferase-like"/>
    <property type="match status" value="1"/>
</dbReference>
<feature type="domain" description="DUF7768" evidence="1">
    <location>
        <begin position="23"/>
        <end position="124"/>
    </location>
</feature>
<dbReference type="Gene3D" id="3.40.50.10400">
    <property type="entry name" value="Hypothetical protein PA1492"/>
    <property type="match status" value="1"/>
</dbReference>
<dbReference type="InterPro" id="IPR056670">
    <property type="entry name" value="DUF7768"/>
</dbReference>
<sequence>MNVNMCNPAAKPVMIYLAGPYRPYIIGSGCTVPTTVNILKAEETAVSVVDQLYVHKMFPVTPHLNTANFEYKTEGEIPDEYWLECTMELMRRCDAVLLIGEDAMRSSGTRAEVEEAKRLNIPVFNNLDHLVSSLRYHQTIEGERTVVITHPTI</sequence>
<proteinExistence type="predicted"/>
<dbReference type="Pfam" id="PF24963">
    <property type="entry name" value="DUF7768"/>
    <property type="match status" value="1"/>
</dbReference>
<name>A0A0N7CE91_9CAUD</name>
<evidence type="ECO:0000313" key="2">
    <source>
        <dbReference type="EMBL" id="AKJ74117.1"/>
    </source>
</evidence>
<keyword evidence="3" id="KW-1185">Reference proteome</keyword>
<evidence type="ECO:0000259" key="1">
    <source>
        <dbReference type="Pfam" id="PF24963"/>
    </source>
</evidence>
<gene>
    <name evidence="2" type="ORF">SP35_54</name>
</gene>
<dbReference type="EMBL" id="KR296689">
    <property type="protein sequence ID" value="AKJ74117.1"/>
    <property type="molecule type" value="Genomic_DNA"/>
</dbReference>
<protein>
    <recommendedName>
        <fullName evidence="1">DUF7768 domain-containing protein</fullName>
    </recommendedName>
</protein>